<dbReference type="CDD" id="cd05936">
    <property type="entry name" value="FC-FACS_FadD_like"/>
    <property type="match status" value="1"/>
</dbReference>
<keyword evidence="6" id="KW-1185">Reference proteome</keyword>
<evidence type="ECO:0000313" key="6">
    <source>
        <dbReference type="Proteomes" id="UP000008722"/>
    </source>
</evidence>
<organism evidence="5 6">
    <name type="scientific">Oceanithermus profundus (strain DSM 14977 / NBRC 100410 / VKM B-2274 / 506)</name>
    <dbReference type="NCBI Taxonomy" id="670487"/>
    <lineage>
        <taxon>Bacteria</taxon>
        <taxon>Thermotogati</taxon>
        <taxon>Deinococcota</taxon>
        <taxon>Deinococci</taxon>
        <taxon>Thermales</taxon>
        <taxon>Thermaceae</taxon>
        <taxon>Oceanithermus</taxon>
    </lineage>
</organism>
<dbReference type="InterPro" id="IPR042099">
    <property type="entry name" value="ANL_N_sf"/>
</dbReference>
<dbReference type="eggNOG" id="COG0318">
    <property type="taxonomic scope" value="Bacteria"/>
</dbReference>
<dbReference type="InterPro" id="IPR000873">
    <property type="entry name" value="AMP-dep_synth/lig_dom"/>
</dbReference>
<reference evidence="6" key="1">
    <citation type="submission" date="2010-11" db="EMBL/GenBank/DDBJ databases">
        <title>The complete sequence of chromosome of Oceanithermus profundus DSM 14977.</title>
        <authorList>
            <consortium name="US DOE Joint Genome Institute (JGI-PGF)"/>
            <person name="Lucas S."/>
            <person name="Copeland A."/>
            <person name="Lapidus A."/>
            <person name="Bruce D."/>
            <person name="Goodwin L."/>
            <person name="Pitluck S."/>
            <person name="Kyrpides N."/>
            <person name="Mavromatis K."/>
            <person name="Pagani I."/>
            <person name="Ivanova N."/>
            <person name="Zhang X."/>
            <person name="Brettin T."/>
            <person name="Detter J.C."/>
            <person name="Tapia R."/>
            <person name="Han C."/>
            <person name="Land M."/>
            <person name="Hauser L."/>
            <person name="Markowitz V."/>
            <person name="Cheng J.-F."/>
            <person name="Hugenholtz P."/>
            <person name="Woyke T."/>
            <person name="Wu D."/>
            <person name="Tindall B."/>
            <person name="Faehnrich R."/>
            <person name="Brambilla E."/>
            <person name="Klenk H.-P."/>
            <person name="Eisen J.A."/>
        </authorList>
    </citation>
    <scope>NUCLEOTIDE SEQUENCE [LARGE SCALE GENOMIC DNA]</scope>
    <source>
        <strain evidence="6">DSM 14977 / NBRC 100410 / VKM B-2274 / 506</strain>
    </source>
</reference>
<evidence type="ECO:0000313" key="5">
    <source>
        <dbReference type="EMBL" id="ADR36388.1"/>
    </source>
</evidence>
<proteinExistence type="inferred from homology"/>
<evidence type="ECO:0000259" key="3">
    <source>
        <dbReference type="Pfam" id="PF00501"/>
    </source>
</evidence>
<dbReference type="InterPro" id="IPR045851">
    <property type="entry name" value="AMP-bd_C_sf"/>
</dbReference>
<reference evidence="5 6" key="2">
    <citation type="journal article" date="2011" name="Stand. Genomic Sci.">
        <title>Complete genome sequence of Oceanithermus profundus type strain (506).</title>
        <authorList>
            <person name="Pati A."/>
            <person name="Zhang X."/>
            <person name="Lapidus A."/>
            <person name="Nolan M."/>
            <person name="Lucas S."/>
            <person name="Del Rio T.G."/>
            <person name="Tice H."/>
            <person name="Cheng J.F."/>
            <person name="Tapia R."/>
            <person name="Han C."/>
            <person name="Goodwin L."/>
            <person name="Pitluck S."/>
            <person name="Liolios K."/>
            <person name="Pagani I."/>
            <person name="Ivanova N."/>
            <person name="Mavromatis K."/>
            <person name="Chen A."/>
            <person name="Palaniappan K."/>
            <person name="Hauser L."/>
            <person name="Jeffries C.D."/>
            <person name="Brambilla E.M."/>
            <person name="Rohl A."/>
            <person name="Mwirichia R."/>
            <person name="Rohde M."/>
            <person name="Tindall B.J."/>
            <person name="Sikorski J."/>
            <person name="Wirth R."/>
            <person name="Goker M."/>
            <person name="Woyke T."/>
            <person name="Detter J.C."/>
            <person name="Bristow J."/>
            <person name="Eisen J.A."/>
            <person name="Markowitz V."/>
            <person name="Hugenholtz P."/>
            <person name="Kyrpides N.C."/>
            <person name="Klenk H.P."/>
            <person name="Land M."/>
        </authorList>
    </citation>
    <scope>NUCLEOTIDE SEQUENCE [LARGE SCALE GENOMIC DNA]</scope>
    <source>
        <strain evidence="6">DSM 14977 / NBRC 100410 / VKM B-2274 / 506</strain>
    </source>
</reference>
<comment type="similarity">
    <text evidence="1">Belongs to the ATP-dependent AMP-binding enzyme family.</text>
</comment>
<sequence length="558" mass="63055">MERPWYAHYDEGVPREVDYPEVPLYELMRRTAEANPEKQALDFLGRRMSYGQLWEETRRFARALQDLGVKPGDRVAIMLPNTPQFIIAFYGALLAGAVAVNTNPLYTPRELSHQLRDSGAETLVILDLLWPRYAEVAGEVPVKRVVTTGLQDYLPFPKNWLFPIKAKKEGRWVNLPRDPKRHDWKRLLQAPPSPEAHPIETDDLALLQYTGGTTGVSKGAMLTHRNLISNVFQVDAWEPGQVWKNGVMLSVIPFFHVYGMTVSMNYSVMRGMKMVLLPRFEIAEVVAAIEKHRVTHFPGVPTMYVAFNTFPGIEKRNIRTIKVCLSGAAPLPVEVATKFEELTGAKLVEGYGLTEAAPVTHCNPLYGERKVGSIGLPFPSVDAYCADPDGHPLPPGEVGELVVKGPNVMKGYWNRPEETAQTLKDGWLFTGDVARMDEEGYFYIVDRKKDMIIAGGYNIYPREVEEVLYQHPAVKEAAVVGVPDAYRGETVKAFVVLKEGYEGQVSEEELKQFAKERLAAYKVPKLWEFRDDLPKTAVGKILRRMLRKEEEEKQRPEG</sequence>
<dbReference type="PANTHER" id="PTHR43767:SF1">
    <property type="entry name" value="NONRIBOSOMAL PEPTIDE SYNTHASE PES1 (EUROFUNG)-RELATED"/>
    <property type="match status" value="1"/>
</dbReference>
<dbReference type="FunFam" id="3.30.300.30:FF:000008">
    <property type="entry name" value="2,3-dihydroxybenzoate-AMP ligase"/>
    <property type="match status" value="1"/>
</dbReference>
<dbReference type="EMBL" id="CP002361">
    <property type="protein sequence ID" value="ADR36388.1"/>
    <property type="molecule type" value="Genomic_DNA"/>
</dbReference>
<protein>
    <submittedName>
        <fullName evidence="5">AMP-dependent synthetase and ligase</fullName>
    </submittedName>
</protein>
<dbReference type="SUPFAM" id="SSF56801">
    <property type="entry name" value="Acetyl-CoA synthetase-like"/>
    <property type="match status" value="1"/>
</dbReference>
<evidence type="ECO:0000259" key="4">
    <source>
        <dbReference type="Pfam" id="PF13193"/>
    </source>
</evidence>
<evidence type="ECO:0000256" key="2">
    <source>
        <dbReference type="ARBA" id="ARBA00022598"/>
    </source>
</evidence>
<feature type="domain" description="AMP-binding enzyme C-terminal" evidence="4">
    <location>
        <begin position="463"/>
        <end position="540"/>
    </location>
</feature>
<dbReference type="Gene3D" id="3.30.300.30">
    <property type="match status" value="1"/>
</dbReference>
<dbReference type="OrthoDB" id="28801at2"/>
<keyword evidence="2 5" id="KW-0436">Ligase</keyword>
<evidence type="ECO:0000256" key="1">
    <source>
        <dbReference type="ARBA" id="ARBA00006432"/>
    </source>
</evidence>
<dbReference type="STRING" id="670487.Ocepr_0931"/>
<accession>E4U7D9</accession>
<dbReference type="HOGENOM" id="CLU_000022_59_7_0"/>
<dbReference type="InterPro" id="IPR050237">
    <property type="entry name" value="ATP-dep_AMP-bd_enzyme"/>
</dbReference>
<dbReference type="RefSeq" id="WP_013457558.1">
    <property type="nucleotide sequence ID" value="NC_014761.1"/>
</dbReference>
<dbReference type="InterPro" id="IPR020845">
    <property type="entry name" value="AMP-binding_CS"/>
</dbReference>
<gene>
    <name evidence="5" type="ordered locus">Ocepr_0931</name>
</gene>
<name>E4U7D9_OCEP5</name>
<dbReference type="Gene3D" id="3.40.50.12780">
    <property type="entry name" value="N-terminal domain of ligase-like"/>
    <property type="match status" value="1"/>
</dbReference>
<dbReference type="AlphaFoldDB" id="E4U7D9"/>
<dbReference type="InterPro" id="IPR025110">
    <property type="entry name" value="AMP-bd_C"/>
</dbReference>
<dbReference type="Pfam" id="PF00501">
    <property type="entry name" value="AMP-binding"/>
    <property type="match status" value="1"/>
</dbReference>
<dbReference type="GO" id="GO:0016878">
    <property type="term" value="F:acid-thiol ligase activity"/>
    <property type="evidence" value="ECO:0007669"/>
    <property type="project" value="UniProtKB-ARBA"/>
</dbReference>
<dbReference type="Proteomes" id="UP000008722">
    <property type="component" value="Chromosome"/>
</dbReference>
<dbReference type="PANTHER" id="PTHR43767">
    <property type="entry name" value="LONG-CHAIN-FATTY-ACID--COA LIGASE"/>
    <property type="match status" value="1"/>
</dbReference>
<feature type="domain" description="AMP-dependent synthetase/ligase" evidence="3">
    <location>
        <begin position="29"/>
        <end position="413"/>
    </location>
</feature>
<dbReference type="FunFam" id="3.40.50.12780:FF:000003">
    <property type="entry name" value="Long-chain-fatty-acid--CoA ligase FadD"/>
    <property type="match status" value="1"/>
</dbReference>
<dbReference type="PROSITE" id="PS00455">
    <property type="entry name" value="AMP_BINDING"/>
    <property type="match status" value="1"/>
</dbReference>
<dbReference type="Pfam" id="PF13193">
    <property type="entry name" value="AMP-binding_C"/>
    <property type="match status" value="1"/>
</dbReference>
<dbReference type="KEGG" id="opr:Ocepr_0931"/>
<dbReference type="NCBIfam" id="NF004837">
    <property type="entry name" value="PRK06187.1"/>
    <property type="match status" value="1"/>
</dbReference>